<evidence type="ECO:0000256" key="5">
    <source>
        <dbReference type="ARBA" id="ARBA00022490"/>
    </source>
</evidence>
<evidence type="ECO:0000259" key="15">
    <source>
        <dbReference type="PROSITE" id="PS51163"/>
    </source>
</evidence>
<evidence type="ECO:0000256" key="11">
    <source>
        <dbReference type="ARBA" id="ARBA00029774"/>
    </source>
</evidence>
<dbReference type="GO" id="GO:0008033">
    <property type="term" value="P:tRNA processing"/>
    <property type="evidence" value="ECO:0007669"/>
    <property type="project" value="UniProtKB-KW"/>
</dbReference>
<keyword evidence="9 13" id="KW-0547">Nucleotide-binding</keyword>
<feature type="binding site" evidence="14">
    <location>
        <position position="35"/>
    </location>
    <ligand>
        <name>L-threonine</name>
        <dbReference type="ChEBI" id="CHEBI:57926"/>
    </ligand>
</feature>
<dbReference type="Pfam" id="PF03481">
    <property type="entry name" value="Sua5_C"/>
    <property type="match status" value="1"/>
</dbReference>
<dbReference type="PIRSF" id="PIRSF004930">
    <property type="entry name" value="Tln_factor_SUA5"/>
    <property type="match status" value="1"/>
</dbReference>
<dbReference type="Proteomes" id="UP000197290">
    <property type="component" value="Unassembled WGS sequence"/>
</dbReference>
<evidence type="ECO:0000256" key="6">
    <source>
        <dbReference type="ARBA" id="ARBA00022679"/>
    </source>
</evidence>
<feature type="binding site" evidence="14">
    <location>
        <position position="226"/>
    </location>
    <ligand>
        <name>ATP</name>
        <dbReference type="ChEBI" id="CHEBI:30616"/>
    </ligand>
</feature>
<dbReference type="OrthoDB" id="9814580at2"/>
<evidence type="ECO:0000256" key="4">
    <source>
        <dbReference type="ARBA" id="ARBA00015492"/>
    </source>
</evidence>
<evidence type="ECO:0000256" key="1">
    <source>
        <dbReference type="ARBA" id="ARBA00004496"/>
    </source>
</evidence>
<keyword evidence="10 13" id="KW-0067">ATP-binding</keyword>
<dbReference type="InterPro" id="IPR010923">
    <property type="entry name" value="T(6)A37_SUA5"/>
</dbReference>
<dbReference type="PROSITE" id="PS51163">
    <property type="entry name" value="YRDC"/>
    <property type="match status" value="1"/>
</dbReference>
<feature type="binding site" evidence="14">
    <location>
        <position position="142"/>
    </location>
    <ligand>
        <name>L-threonine</name>
        <dbReference type="ChEBI" id="CHEBI:57926"/>
    </ligand>
</feature>
<protein>
    <recommendedName>
        <fullName evidence="4 13">Threonylcarbamoyl-AMP synthase</fullName>
        <shortName evidence="13">TC-AMP synthase</shortName>
        <ecNumber evidence="3 13">2.7.7.87</ecNumber>
    </recommendedName>
    <alternativeName>
        <fullName evidence="11 13">L-threonylcarbamoyladenylate synthase</fullName>
    </alternativeName>
</protein>
<dbReference type="GO" id="GO:0061710">
    <property type="term" value="F:L-threonylcarbamoyladenylate synthase"/>
    <property type="evidence" value="ECO:0007669"/>
    <property type="project" value="UniProtKB-EC"/>
</dbReference>
<evidence type="ECO:0000256" key="10">
    <source>
        <dbReference type="ARBA" id="ARBA00022840"/>
    </source>
</evidence>
<dbReference type="InterPro" id="IPR017945">
    <property type="entry name" value="DHBP_synth_RibB-like_a/b_dom"/>
</dbReference>
<keyword evidence="7 13" id="KW-0819">tRNA processing</keyword>
<comment type="caution">
    <text evidence="16">The sequence shown here is derived from an EMBL/GenBank/DDBJ whole genome shotgun (WGS) entry which is preliminary data.</text>
</comment>
<dbReference type="PANTHER" id="PTHR17490">
    <property type="entry name" value="SUA5"/>
    <property type="match status" value="1"/>
</dbReference>
<feature type="binding site" evidence="14">
    <location>
        <position position="62"/>
    </location>
    <ligand>
        <name>ATP</name>
        <dbReference type="ChEBI" id="CHEBI:30616"/>
    </ligand>
</feature>
<keyword evidence="8 13" id="KW-0548">Nucleotidyltransferase</keyword>
<comment type="catalytic activity">
    <reaction evidence="12 13">
        <text>L-threonine + hydrogencarbonate + ATP = L-threonylcarbamoyladenylate + diphosphate + H2O</text>
        <dbReference type="Rhea" id="RHEA:36407"/>
        <dbReference type="ChEBI" id="CHEBI:15377"/>
        <dbReference type="ChEBI" id="CHEBI:17544"/>
        <dbReference type="ChEBI" id="CHEBI:30616"/>
        <dbReference type="ChEBI" id="CHEBI:33019"/>
        <dbReference type="ChEBI" id="CHEBI:57926"/>
        <dbReference type="ChEBI" id="CHEBI:73682"/>
        <dbReference type="EC" id="2.7.7.87"/>
    </reaction>
</comment>
<organism evidence="16 17">
    <name type="scientific">Sphingomonas dokdonensis</name>
    <dbReference type="NCBI Taxonomy" id="344880"/>
    <lineage>
        <taxon>Bacteria</taxon>
        <taxon>Pseudomonadati</taxon>
        <taxon>Pseudomonadota</taxon>
        <taxon>Alphaproteobacteria</taxon>
        <taxon>Sphingomonadales</taxon>
        <taxon>Sphingomonadaceae</taxon>
        <taxon>Sphingomonas</taxon>
    </lineage>
</organism>
<dbReference type="Pfam" id="PF01300">
    <property type="entry name" value="Sua5_yciO_yrdC"/>
    <property type="match status" value="1"/>
</dbReference>
<name>A0A245ZCS2_9SPHN</name>
<feature type="domain" description="YrdC-like" evidence="15">
    <location>
        <begin position="13"/>
        <end position="200"/>
    </location>
</feature>
<accession>A0A245ZCS2</accession>
<feature type="binding site" evidence="14">
    <location>
        <position position="182"/>
    </location>
    <ligand>
        <name>L-threonine</name>
        <dbReference type="ChEBI" id="CHEBI:57926"/>
    </ligand>
</feature>
<dbReference type="Gene3D" id="3.90.870.10">
    <property type="entry name" value="DHBP synthase"/>
    <property type="match status" value="1"/>
</dbReference>
<feature type="binding site" evidence="14">
    <location>
        <position position="118"/>
    </location>
    <ligand>
        <name>ATP</name>
        <dbReference type="ChEBI" id="CHEBI:30616"/>
    </ligand>
</feature>
<comment type="subcellular location">
    <subcellularLocation>
        <location evidence="1 13">Cytoplasm</location>
    </subcellularLocation>
</comment>
<dbReference type="Gene3D" id="3.40.50.11030">
    <property type="entry name" value="Threonylcarbamoyl-AMP synthase, C-terminal domain"/>
    <property type="match status" value="1"/>
</dbReference>
<reference evidence="16 17" key="1">
    <citation type="submission" date="2017-03" db="EMBL/GenBank/DDBJ databases">
        <title>Genome sequence of Sphingomonas dokdonensis DSM 21029.</title>
        <authorList>
            <person name="Poehlein A."/>
            <person name="Wuebbeler J.H."/>
            <person name="Steinbuechel A."/>
            <person name="Daniel R."/>
        </authorList>
    </citation>
    <scope>NUCLEOTIDE SEQUENCE [LARGE SCALE GENOMIC DNA]</scope>
    <source>
        <strain evidence="16 17">DSM 21029</strain>
    </source>
</reference>
<gene>
    <name evidence="16" type="primary">ywlC</name>
    <name evidence="16" type="ORF">SPDO_33180</name>
</gene>
<evidence type="ECO:0000256" key="3">
    <source>
        <dbReference type="ARBA" id="ARBA00012584"/>
    </source>
</evidence>
<evidence type="ECO:0000256" key="13">
    <source>
        <dbReference type="PIRNR" id="PIRNR004930"/>
    </source>
</evidence>
<evidence type="ECO:0000256" key="14">
    <source>
        <dbReference type="PIRSR" id="PIRSR004930-1"/>
    </source>
</evidence>
<evidence type="ECO:0000313" key="16">
    <source>
        <dbReference type="EMBL" id="OWK27497.1"/>
    </source>
</evidence>
<comment type="similarity">
    <text evidence="2 13">Belongs to the SUA5 family.</text>
</comment>
<feature type="binding site" evidence="14">
    <location>
        <position position="196"/>
    </location>
    <ligand>
        <name>ATP</name>
        <dbReference type="ChEBI" id="CHEBI:30616"/>
    </ligand>
</feature>
<dbReference type="RefSeq" id="WP_088368628.1">
    <property type="nucleotide sequence ID" value="NZ_NBBI01000015.1"/>
</dbReference>
<evidence type="ECO:0000256" key="8">
    <source>
        <dbReference type="ARBA" id="ARBA00022695"/>
    </source>
</evidence>
<keyword evidence="17" id="KW-1185">Reference proteome</keyword>
<dbReference type="EC" id="2.7.7.87" evidence="3 13"/>
<evidence type="ECO:0000256" key="7">
    <source>
        <dbReference type="ARBA" id="ARBA00022694"/>
    </source>
</evidence>
<dbReference type="SUPFAM" id="SSF55821">
    <property type="entry name" value="YrdC/RibB"/>
    <property type="match status" value="1"/>
</dbReference>
<dbReference type="InterPro" id="IPR050156">
    <property type="entry name" value="TC-AMP_synthase_SUA5"/>
</dbReference>
<dbReference type="GO" id="GO:0000049">
    <property type="term" value="F:tRNA binding"/>
    <property type="evidence" value="ECO:0007669"/>
    <property type="project" value="TreeGrafter"/>
</dbReference>
<dbReference type="AlphaFoldDB" id="A0A245ZCS2"/>
<dbReference type="NCBIfam" id="TIGR00057">
    <property type="entry name" value="L-threonylcarbamoyladenylate synthase"/>
    <property type="match status" value="1"/>
</dbReference>
<feature type="binding site" evidence="14">
    <location>
        <position position="152"/>
    </location>
    <ligand>
        <name>ATP</name>
        <dbReference type="ChEBI" id="CHEBI:30616"/>
    </ligand>
</feature>
<dbReference type="EMBL" id="NBBI01000015">
    <property type="protein sequence ID" value="OWK27497.1"/>
    <property type="molecule type" value="Genomic_DNA"/>
</dbReference>
<evidence type="ECO:0000256" key="2">
    <source>
        <dbReference type="ARBA" id="ARBA00007663"/>
    </source>
</evidence>
<feature type="binding site" evidence="14">
    <location>
        <position position="144"/>
    </location>
    <ligand>
        <name>ATP</name>
        <dbReference type="ChEBI" id="CHEBI:30616"/>
    </ligand>
</feature>
<feature type="binding site" evidence="14">
    <location>
        <position position="58"/>
    </location>
    <ligand>
        <name>ATP</name>
        <dbReference type="ChEBI" id="CHEBI:30616"/>
    </ligand>
</feature>
<feature type="binding site" evidence="14">
    <location>
        <position position="122"/>
    </location>
    <ligand>
        <name>L-threonine</name>
        <dbReference type="ChEBI" id="CHEBI:57926"/>
    </ligand>
</feature>
<keyword evidence="6 13" id="KW-0808">Transferase</keyword>
<dbReference type="InterPro" id="IPR006070">
    <property type="entry name" value="Sua5-like_dom"/>
</dbReference>
<sequence length="309" mass="31679">MTAQIPRILPYGEAAIAEAAALIRARGIVAVPTETVYGLAADATDADAVARIYAAKGRPSFNPLIVHLPDRAAAERIAVFDHAALALADLWWPGPLTLVLPLRADAGIAGLVTAGLDTIALRVPAHRAMQALLRASGRPLAAPSANASNAISPTRAAHVAASLGTRVPLILDDGPTPAGLESTIVGFGVGNGTILRPGPITAEQLGLSAAVPSTKVTAPGQLATHYAPAKPLRLDATERRGDEWLIGYGAVTGDDTLSATGDPIEAAARLFDALHRADAAPAPRIAIAPIPLDGIGAAINDRLRRAAHR</sequence>
<keyword evidence="5 13" id="KW-0963">Cytoplasm</keyword>
<dbReference type="GO" id="GO:0005737">
    <property type="term" value="C:cytoplasm"/>
    <property type="evidence" value="ECO:0007669"/>
    <property type="project" value="UniProtKB-SubCell"/>
</dbReference>
<dbReference type="PANTHER" id="PTHR17490:SF16">
    <property type="entry name" value="THREONYLCARBAMOYL-AMP SYNTHASE"/>
    <property type="match status" value="1"/>
</dbReference>
<dbReference type="GO" id="GO:0003725">
    <property type="term" value="F:double-stranded RNA binding"/>
    <property type="evidence" value="ECO:0007669"/>
    <property type="project" value="UniProtKB-UniRule"/>
</dbReference>
<dbReference type="GO" id="GO:0005524">
    <property type="term" value="F:ATP binding"/>
    <property type="evidence" value="ECO:0007669"/>
    <property type="project" value="UniProtKB-UniRule"/>
</dbReference>
<comment type="function">
    <text evidence="13">Required for the formation of a threonylcarbamoyl group on adenosine at position 37 (t(6)A37) in tRNAs that read codons beginning with adenine.</text>
</comment>
<evidence type="ECO:0000256" key="9">
    <source>
        <dbReference type="ARBA" id="ARBA00022741"/>
    </source>
</evidence>
<evidence type="ECO:0000313" key="17">
    <source>
        <dbReference type="Proteomes" id="UP000197290"/>
    </source>
</evidence>
<dbReference type="InterPro" id="IPR005145">
    <property type="entry name" value="Sua5_C"/>
</dbReference>
<dbReference type="GO" id="GO:0006450">
    <property type="term" value="P:regulation of translational fidelity"/>
    <property type="evidence" value="ECO:0007669"/>
    <property type="project" value="TreeGrafter"/>
</dbReference>
<proteinExistence type="inferred from homology"/>
<feature type="binding site" evidence="14">
    <location>
        <position position="67"/>
    </location>
    <ligand>
        <name>L-threonine</name>
        <dbReference type="ChEBI" id="CHEBI:57926"/>
    </ligand>
</feature>
<dbReference type="InterPro" id="IPR038385">
    <property type="entry name" value="Sua5/YwlC_C"/>
</dbReference>
<evidence type="ECO:0000256" key="12">
    <source>
        <dbReference type="ARBA" id="ARBA00048366"/>
    </source>
</evidence>